<dbReference type="EMBL" id="CP014671">
    <property type="protein sequence ID" value="ANX05130.1"/>
    <property type="molecule type" value="Genomic_DNA"/>
</dbReference>
<dbReference type="PANTHER" id="PTHR41534:SF2">
    <property type="entry name" value="3-PHENYLPROPIONATE_CINNAMIC ACID DIOXYGENASE SUBUNIT BETA"/>
    <property type="match status" value="1"/>
</dbReference>
<evidence type="ECO:0000313" key="6">
    <source>
        <dbReference type="EMBL" id="ANX05130.1"/>
    </source>
</evidence>
<dbReference type="InterPro" id="IPR032710">
    <property type="entry name" value="NTF2-like_dom_sf"/>
</dbReference>
<evidence type="ECO:0000256" key="1">
    <source>
        <dbReference type="ARBA" id="ARBA00005211"/>
    </source>
</evidence>
<dbReference type="SUPFAM" id="SSF54427">
    <property type="entry name" value="NTF2-like"/>
    <property type="match status" value="1"/>
</dbReference>
<sequence length="171" mass="20518">MSIDSSNDQALWFAVNRLYAAEARYLDQEDYERWFGLLTEDLHYWMPTRETRFRRDETAPDPQRMNFYKETLESLRMRASRLDTGTAWSENPRTRYRHLITNVEVFPASGNEIRALSNFIVYRHRLEREEAWLVGQREDLLRTIEGELRIARRTILLDQSVLLSKNLNVYL</sequence>
<proteinExistence type="inferred from homology"/>
<gene>
    <name evidence="6" type="ORF">PG2T_13705</name>
</gene>
<evidence type="ECO:0000256" key="3">
    <source>
        <dbReference type="ARBA" id="ARBA00022797"/>
    </source>
</evidence>
<evidence type="ECO:0000256" key="2">
    <source>
        <dbReference type="ARBA" id="ARBA00009570"/>
    </source>
</evidence>
<dbReference type="PANTHER" id="PTHR41534">
    <property type="entry name" value="BLR3401 PROTEIN"/>
    <property type="match status" value="1"/>
</dbReference>
<accession>A0A1B1YW57</accession>
<name>A0A1B1YW57_9GAMM</name>
<dbReference type="STRING" id="1810504.PG2T_13705"/>
<keyword evidence="4 6" id="KW-0223">Dioxygenase</keyword>
<keyword evidence="5" id="KW-0560">Oxidoreductase</keyword>
<dbReference type="Pfam" id="PF00866">
    <property type="entry name" value="Ring_hydroxyl_B"/>
    <property type="match status" value="1"/>
</dbReference>
<comment type="pathway">
    <text evidence="1">Aromatic compound metabolism.</text>
</comment>
<dbReference type="AlphaFoldDB" id="A0A1B1YW57"/>
<dbReference type="CDD" id="cd00667">
    <property type="entry name" value="ring_hydroxylating_dioxygenases_beta"/>
    <property type="match status" value="1"/>
</dbReference>
<dbReference type="RefSeq" id="WP_068806686.1">
    <property type="nucleotide sequence ID" value="NZ_CP014671.1"/>
</dbReference>
<dbReference type="InParanoid" id="A0A1B1YW57"/>
<dbReference type="GO" id="GO:0051213">
    <property type="term" value="F:dioxygenase activity"/>
    <property type="evidence" value="ECO:0007669"/>
    <property type="project" value="UniProtKB-KW"/>
</dbReference>
<reference evidence="7" key="1">
    <citation type="submission" date="2016-03" db="EMBL/GenBank/DDBJ databases">
        <title>Complete genome sequence of Solimmundus cernigliae, representing a novel lineage of polycyclic aromatic hydrocarbon degraders within the Gammaproteobacteria.</title>
        <authorList>
            <person name="Singleton D.R."/>
            <person name="Dickey A.N."/>
            <person name="Scholl E.H."/>
            <person name="Wright F.A."/>
            <person name="Aitken M.D."/>
        </authorList>
    </citation>
    <scope>NUCLEOTIDE SEQUENCE [LARGE SCALE GENOMIC DNA]</scope>
    <source>
        <strain evidence="7">TR3.2</strain>
    </source>
</reference>
<organism evidence="6 7">
    <name type="scientific">Immundisolibacter cernigliae</name>
    <dbReference type="NCBI Taxonomy" id="1810504"/>
    <lineage>
        <taxon>Bacteria</taxon>
        <taxon>Pseudomonadati</taxon>
        <taxon>Pseudomonadota</taxon>
        <taxon>Gammaproteobacteria</taxon>
        <taxon>Immundisolibacterales</taxon>
        <taxon>Immundisolibacteraceae</taxon>
        <taxon>Immundisolibacter</taxon>
    </lineage>
</organism>
<keyword evidence="3" id="KW-0058">Aromatic hydrocarbons catabolism</keyword>
<dbReference type="Gene3D" id="3.10.450.50">
    <property type="match status" value="1"/>
</dbReference>
<dbReference type="KEGG" id="gbi:PG2T_13705"/>
<keyword evidence="7" id="KW-1185">Reference proteome</keyword>
<evidence type="ECO:0000313" key="7">
    <source>
        <dbReference type="Proteomes" id="UP000092952"/>
    </source>
</evidence>
<evidence type="ECO:0000256" key="5">
    <source>
        <dbReference type="ARBA" id="ARBA00023002"/>
    </source>
</evidence>
<dbReference type="InterPro" id="IPR000391">
    <property type="entry name" value="Rng_hydr_dOase-bsu"/>
</dbReference>
<dbReference type="OrthoDB" id="7062869at2"/>
<dbReference type="Proteomes" id="UP000092952">
    <property type="component" value="Chromosome"/>
</dbReference>
<dbReference type="NCBIfam" id="NF007479">
    <property type="entry name" value="PRK10069.1"/>
    <property type="match status" value="1"/>
</dbReference>
<dbReference type="GO" id="GO:0019380">
    <property type="term" value="P:3-phenylpropionate catabolic process"/>
    <property type="evidence" value="ECO:0007669"/>
    <property type="project" value="TreeGrafter"/>
</dbReference>
<comment type="similarity">
    <text evidence="2">Belongs to the bacterial ring-hydroxylating dioxygenase beta subunit family.</text>
</comment>
<protein>
    <submittedName>
        <fullName evidence="6">Ring-hydroxylating dioxygenase</fullName>
    </submittedName>
</protein>
<evidence type="ECO:0000256" key="4">
    <source>
        <dbReference type="ARBA" id="ARBA00022964"/>
    </source>
</evidence>